<name>A0A2A4X7P2_UNCAE</name>
<evidence type="ECO:0000259" key="5">
    <source>
        <dbReference type="Pfam" id="PF05154"/>
    </source>
</evidence>
<gene>
    <name evidence="6" type="ORF">COB21_01810</name>
</gene>
<dbReference type="InterPro" id="IPR007829">
    <property type="entry name" value="TM2"/>
</dbReference>
<accession>A0A2A4X7P2</accession>
<evidence type="ECO:0000256" key="1">
    <source>
        <dbReference type="ARBA" id="ARBA00004141"/>
    </source>
</evidence>
<proteinExistence type="predicted"/>
<protein>
    <recommendedName>
        <fullName evidence="5">TM2 domain-containing protein</fullName>
    </recommendedName>
</protein>
<keyword evidence="3" id="KW-1133">Transmembrane helix</keyword>
<comment type="caution">
    <text evidence="6">The sequence shown here is derived from an EMBL/GenBank/DDBJ whole genome shotgun (WGS) entry which is preliminary data.</text>
</comment>
<reference evidence="7" key="1">
    <citation type="submission" date="2017-08" db="EMBL/GenBank/DDBJ databases">
        <title>A dynamic microbial community with high functional redundancy inhabits the cold, oxic subseafloor aquifer.</title>
        <authorList>
            <person name="Tully B.J."/>
            <person name="Wheat C.G."/>
            <person name="Glazer B.T."/>
            <person name="Huber J.A."/>
        </authorList>
    </citation>
    <scope>NUCLEOTIDE SEQUENCE [LARGE SCALE GENOMIC DNA]</scope>
</reference>
<dbReference type="Proteomes" id="UP000218775">
    <property type="component" value="Unassembled WGS sequence"/>
</dbReference>
<evidence type="ECO:0000256" key="3">
    <source>
        <dbReference type="ARBA" id="ARBA00022989"/>
    </source>
</evidence>
<dbReference type="EMBL" id="NVUK01000009">
    <property type="protein sequence ID" value="PCI78075.1"/>
    <property type="molecule type" value="Genomic_DNA"/>
</dbReference>
<feature type="domain" description="TM2" evidence="5">
    <location>
        <begin position="4"/>
        <end position="48"/>
    </location>
</feature>
<dbReference type="AlphaFoldDB" id="A0A2A4X7P2"/>
<comment type="subcellular location">
    <subcellularLocation>
        <location evidence="1">Membrane</location>
        <topology evidence="1">Multi-pass membrane protein</topology>
    </subcellularLocation>
</comment>
<dbReference type="GO" id="GO:0016020">
    <property type="term" value="C:membrane"/>
    <property type="evidence" value="ECO:0007669"/>
    <property type="project" value="UniProtKB-SubCell"/>
</dbReference>
<evidence type="ECO:0000313" key="6">
    <source>
        <dbReference type="EMBL" id="PCI78075.1"/>
    </source>
</evidence>
<evidence type="ECO:0000256" key="2">
    <source>
        <dbReference type="ARBA" id="ARBA00022692"/>
    </source>
</evidence>
<keyword evidence="2" id="KW-0812">Transmembrane</keyword>
<dbReference type="Pfam" id="PF05154">
    <property type="entry name" value="TM2"/>
    <property type="match status" value="1"/>
</dbReference>
<sequence>MSDVNQRTAQVFCGFLGMIGAHQFYAGKPFKGIAMLCTLGGLGIWAFVNNYQLATCGFKDGRGKVICPDYIKQQIL</sequence>
<keyword evidence="4" id="KW-0472">Membrane</keyword>
<evidence type="ECO:0000313" key="7">
    <source>
        <dbReference type="Proteomes" id="UP000218775"/>
    </source>
</evidence>
<organism evidence="6 7">
    <name type="scientific">Aerophobetes bacterium</name>
    <dbReference type="NCBI Taxonomy" id="2030807"/>
    <lineage>
        <taxon>Bacteria</taxon>
        <taxon>Candidatus Aerophobota</taxon>
    </lineage>
</organism>
<evidence type="ECO:0000256" key="4">
    <source>
        <dbReference type="ARBA" id="ARBA00023136"/>
    </source>
</evidence>